<dbReference type="NCBIfam" id="TIGR01658">
    <property type="entry name" value="EYA-cons_domain"/>
    <property type="match status" value="1"/>
</dbReference>
<dbReference type="GO" id="GO:0005634">
    <property type="term" value="C:nucleus"/>
    <property type="evidence" value="ECO:0007669"/>
    <property type="project" value="TreeGrafter"/>
</dbReference>
<dbReference type="Proteomes" id="UP000237105">
    <property type="component" value="Unassembled WGS sequence"/>
</dbReference>
<dbReference type="Gene3D" id="3.40.50.12350">
    <property type="match status" value="1"/>
</dbReference>
<dbReference type="GO" id="GO:0046872">
    <property type="term" value="F:metal ion binding"/>
    <property type="evidence" value="ECO:0007669"/>
    <property type="project" value="UniProtKB-KW"/>
</dbReference>
<dbReference type="InterPro" id="IPR038102">
    <property type="entry name" value="EYA_dom_sf"/>
</dbReference>
<dbReference type="FunFam" id="3.40.50.12350:FF:000003">
    <property type="entry name" value="Eyes absent homolog"/>
    <property type="match status" value="1"/>
</dbReference>
<keyword evidence="5 9" id="KW-0460">Magnesium</keyword>
<evidence type="ECO:0000256" key="9">
    <source>
        <dbReference type="PIRSR" id="PIRSR628472-2"/>
    </source>
</evidence>
<evidence type="ECO:0000256" key="1">
    <source>
        <dbReference type="ARBA" id="ARBA00010501"/>
    </source>
</evidence>
<dbReference type="GO" id="GO:0004725">
    <property type="term" value="F:protein tyrosine phosphatase activity"/>
    <property type="evidence" value="ECO:0007669"/>
    <property type="project" value="UniProtKB-EC"/>
</dbReference>
<dbReference type="SFLD" id="SFLDS00003">
    <property type="entry name" value="Haloacid_Dehalogenase"/>
    <property type="match status" value="1"/>
</dbReference>
<evidence type="ECO:0000313" key="11">
    <source>
        <dbReference type="Proteomes" id="UP000237105"/>
    </source>
</evidence>
<evidence type="ECO:0000256" key="7">
    <source>
        <dbReference type="ARBA" id="ARBA00051722"/>
    </source>
</evidence>
<proteinExistence type="inferred from homology"/>
<evidence type="ECO:0000256" key="3">
    <source>
        <dbReference type="ARBA" id="ARBA00022723"/>
    </source>
</evidence>
<keyword evidence="6" id="KW-0904">Protein phosphatase</keyword>
<comment type="caution">
    <text evidence="10">The sequence shown here is derived from an EMBL/GenBank/DDBJ whole genome shotgun (WGS) entry which is preliminary data.</text>
</comment>
<dbReference type="SFLD" id="SFLDG01129">
    <property type="entry name" value="C1.5:_HAD__Beta-PGM__Phosphata"/>
    <property type="match status" value="1"/>
</dbReference>
<comment type="cofactor">
    <cofactor evidence="9">
        <name>Mg(2+)</name>
        <dbReference type="ChEBI" id="CHEBI:18420"/>
    </cofactor>
    <text evidence="9">Binds 1 Mg(2+) ion per subunit.</text>
</comment>
<dbReference type="STRING" id="3476.A0A2P5C7Q7"/>
<feature type="binding site" evidence="9">
    <location>
        <position position="33"/>
    </location>
    <ligand>
        <name>Mg(2+)</name>
        <dbReference type="ChEBI" id="CHEBI:18420"/>
    </ligand>
</feature>
<accession>A0A2P5C7Q7</accession>
<dbReference type="GO" id="GO:0030154">
    <property type="term" value="P:cell differentiation"/>
    <property type="evidence" value="ECO:0007669"/>
    <property type="project" value="TreeGrafter"/>
</dbReference>
<keyword evidence="4" id="KW-0378">Hydrolase</keyword>
<dbReference type="EMBL" id="JXTB01000163">
    <property type="protein sequence ID" value="PON57063.1"/>
    <property type="molecule type" value="Genomic_DNA"/>
</dbReference>
<dbReference type="InterPro" id="IPR036412">
    <property type="entry name" value="HAD-like_sf"/>
</dbReference>
<evidence type="ECO:0000256" key="2">
    <source>
        <dbReference type="ARBA" id="ARBA00013064"/>
    </source>
</evidence>
<evidence type="ECO:0000313" key="10">
    <source>
        <dbReference type="EMBL" id="PON57063.1"/>
    </source>
</evidence>
<dbReference type="AlphaFoldDB" id="A0A2P5C7Q7"/>
<keyword evidence="11" id="KW-1185">Reference proteome</keyword>
<dbReference type="SUPFAM" id="SSF56784">
    <property type="entry name" value="HAD-like"/>
    <property type="match status" value="1"/>
</dbReference>
<dbReference type="GO" id="GO:0045739">
    <property type="term" value="P:positive regulation of DNA repair"/>
    <property type="evidence" value="ECO:0007669"/>
    <property type="project" value="TreeGrafter"/>
</dbReference>
<evidence type="ECO:0000256" key="5">
    <source>
        <dbReference type="ARBA" id="ARBA00022842"/>
    </source>
</evidence>
<evidence type="ECO:0000256" key="4">
    <source>
        <dbReference type="ARBA" id="ARBA00022801"/>
    </source>
</evidence>
<sequence length="320" mass="36544">MGESTATSIITDQKAKGFAEKYLDGKVTVYIWDMDETLILLKSLLNGTYAEAFNGVKNVQEGVEMGKMWEKYILDLCDDYFFYEQIENYNKPFLSSLSQYDDGRDLLGYDFNQDGFGPPDDDANKIKLAYRHRAIAHNYKKGLNGFFDQEMVKQWDELYNMTDKYTEGWLSSARTFLEECSAGKEETYVASADGTTDSVASKSQHINVLVTSGSLIPSLVKCLLFQLDNFITHGNVYSSWDVGKLQCFRWIKERFNCPNVRFCVIGDGWEECEAAEFMRWPFIKIDPRPGCNHRFPGLTLRTVGFYLSVVYGNSDPGDDV</sequence>
<evidence type="ECO:0000256" key="6">
    <source>
        <dbReference type="ARBA" id="ARBA00022912"/>
    </source>
</evidence>
<organism evidence="10 11">
    <name type="scientific">Parasponia andersonii</name>
    <name type="common">Sponia andersonii</name>
    <dbReference type="NCBI Taxonomy" id="3476"/>
    <lineage>
        <taxon>Eukaryota</taxon>
        <taxon>Viridiplantae</taxon>
        <taxon>Streptophyta</taxon>
        <taxon>Embryophyta</taxon>
        <taxon>Tracheophyta</taxon>
        <taxon>Spermatophyta</taxon>
        <taxon>Magnoliopsida</taxon>
        <taxon>eudicotyledons</taxon>
        <taxon>Gunneridae</taxon>
        <taxon>Pentapetalae</taxon>
        <taxon>rosids</taxon>
        <taxon>fabids</taxon>
        <taxon>Rosales</taxon>
        <taxon>Cannabaceae</taxon>
        <taxon>Parasponia</taxon>
    </lineage>
</organism>
<feature type="active site" description="Nucleophile" evidence="8">
    <location>
        <position position="33"/>
    </location>
</feature>
<keyword evidence="3 9" id="KW-0479">Metal-binding</keyword>
<dbReference type="EC" id="3.1.3.48" evidence="2"/>
<name>A0A2P5C7Q7_PARAD</name>
<feature type="binding site" evidence="9">
    <location>
        <position position="267"/>
    </location>
    <ligand>
        <name>Mg(2+)</name>
        <dbReference type="ChEBI" id="CHEBI:18420"/>
    </ligand>
</feature>
<feature type="binding site" evidence="9">
    <location>
        <position position="35"/>
    </location>
    <ligand>
        <name>Mg(2+)</name>
        <dbReference type="ChEBI" id="CHEBI:18420"/>
    </ligand>
</feature>
<dbReference type="InterPro" id="IPR006545">
    <property type="entry name" value="EYA_dom"/>
</dbReference>
<dbReference type="OrthoDB" id="167668at2759"/>
<comment type="catalytic activity">
    <reaction evidence="7">
        <text>O-phospho-L-tyrosyl-[protein] + H2O = L-tyrosyl-[protein] + phosphate</text>
        <dbReference type="Rhea" id="RHEA:10684"/>
        <dbReference type="Rhea" id="RHEA-COMP:10136"/>
        <dbReference type="Rhea" id="RHEA-COMP:20101"/>
        <dbReference type="ChEBI" id="CHEBI:15377"/>
        <dbReference type="ChEBI" id="CHEBI:43474"/>
        <dbReference type="ChEBI" id="CHEBI:46858"/>
        <dbReference type="ChEBI" id="CHEBI:61978"/>
        <dbReference type="EC" id="3.1.3.48"/>
    </reaction>
</comment>
<comment type="similarity">
    <text evidence="1">Belongs to the HAD-like hydrolase superfamily. EYA family.</text>
</comment>
<reference evidence="11" key="1">
    <citation type="submission" date="2016-06" db="EMBL/GenBank/DDBJ databases">
        <title>Parallel loss of symbiosis genes in relatives of nitrogen-fixing non-legume Parasponia.</title>
        <authorList>
            <person name="Van Velzen R."/>
            <person name="Holmer R."/>
            <person name="Bu F."/>
            <person name="Rutten L."/>
            <person name="Van Zeijl A."/>
            <person name="Liu W."/>
            <person name="Santuari L."/>
            <person name="Cao Q."/>
            <person name="Sharma T."/>
            <person name="Shen D."/>
            <person name="Roswanjaya Y."/>
            <person name="Wardhani T."/>
            <person name="Kalhor M.S."/>
            <person name="Jansen J."/>
            <person name="Van den Hoogen J."/>
            <person name="Gungor B."/>
            <person name="Hartog M."/>
            <person name="Hontelez J."/>
            <person name="Verver J."/>
            <person name="Yang W.-C."/>
            <person name="Schijlen E."/>
            <person name="Repin R."/>
            <person name="Schilthuizen M."/>
            <person name="Schranz E."/>
            <person name="Heidstra R."/>
            <person name="Miyata K."/>
            <person name="Fedorova E."/>
            <person name="Kohlen W."/>
            <person name="Bisseling T."/>
            <person name="Smit S."/>
            <person name="Geurts R."/>
        </authorList>
    </citation>
    <scope>NUCLEOTIDE SEQUENCE [LARGE SCALE GENOMIC DNA]</scope>
    <source>
        <strain evidence="11">cv. WU1-14</strain>
    </source>
</reference>
<feature type="active site" description="Proton donor" evidence="8">
    <location>
        <position position="35"/>
    </location>
</feature>
<gene>
    <name evidence="10" type="ORF">PanWU01x14_176530</name>
</gene>
<protein>
    <recommendedName>
        <fullName evidence="2">protein-tyrosine-phosphatase</fullName>
        <ecNumber evidence="2">3.1.3.48</ecNumber>
    </recommendedName>
</protein>
<dbReference type="PANTHER" id="PTHR10190:SF16">
    <property type="entry name" value="DEVELOPMENTAL PROTEIN EYES ABSENT"/>
    <property type="match status" value="1"/>
</dbReference>
<dbReference type="PANTHER" id="PTHR10190">
    <property type="entry name" value="EYES ABSENT"/>
    <property type="match status" value="1"/>
</dbReference>
<dbReference type="InterPro" id="IPR028472">
    <property type="entry name" value="EYA"/>
</dbReference>
<evidence type="ECO:0000256" key="8">
    <source>
        <dbReference type="PIRSR" id="PIRSR628472-1"/>
    </source>
</evidence>